<dbReference type="SUPFAM" id="SSF55729">
    <property type="entry name" value="Acyl-CoA N-acyltransferases (Nat)"/>
    <property type="match status" value="1"/>
</dbReference>
<proteinExistence type="predicted"/>
<name>A0A6S5RTW1_9GAMM</name>
<evidence type="ECO:0000313" key="1">
    <source>
        <dbReference type="EMBL" id="BBT15506.1"/>
    </source>
</evidence>
<organism evidence="1 2">
    <name type="scientific">Metapseudomonas otitidis</name>
    <dbReference type="NCBI Taxonomy" id="319939"/>
    <lineage>
        <taxon>Bacteria</taxon>
        <taxon>Pseudomonadati</taxon>
        <taxon>Pseudomonadota</taxon>
        <taxon>Gammaproteobacteria</taxon>
        <taxon>Pseudomonadales</taxon>
        <taxon>Pseudomonadaceae</taxon>
        <taxon>Metapseudomonas</taxon>
    </lineage>
</organism>
<evidence type="ECO:0000313" key="2">
    <source>
        <dbReference type="Proteomes" id="UP000515591"/>
    </source>
</evidence>
<gene>
    <name evidence="1" type="ORF">WP8S17C03_15550</name>
</gene>
<reference evidence="1 2" key="1">
    <citation type="submission" date="2019-12" db="EMBL/GenBank/DDBJ databases">
        <title>complete genome sequences of Pseudomonas otitidis str. WP8-S17-CRE-03 isolated from wastewater treatment plant effluent.</title>
        <authorList>
            <person name="Sekizuka T."/>
            <person name="Itokawa K."/>
            <person name="Yatsu K."/>
            <person name="Inamine Y."/>
            <person name="Kuroda M."/>
        </authorList>
    </citation>
    <scope>NUCLEOTIDE SEQUENCE [LARGE SCALE GENOMIC DNA]</scope>
    <source>
        <strain evidence="1 2">WP8-S17-CRE-03</strain>
    </source>
</reference>
<dbReference type="PANTHER" id="PTHR47017">
    <property type="entry name" value="ACYL-COA"/>
    <property type="match status" value="1"/>
</dbReference>
<dbReference type="Gene3D" id="3.40.630.30">
    <property type="match status" value="1"/>
</dbReference>
<dbReference type="EMBL" id="AP022213">
    <property type="protein sequence ID" value="BBT15506.1"/>
    <property type="molecule type" value="Genomic_DNA"/>
</dbReference>
<dbReference type="AlphaFoldDB" id="A0A6S5RTW1"/>
<dbReference type="PANTHER" id="PTHR47017:SF1">
    <property type="entry name" value="ACYL-COA"/>
    <property type="match status" value="1"/>
</dbReference>
<evidence type="ECO:0008006" key="3">
    <source>
        <dbReference type="Google" id="ProtNLM"/>
    </source>
</evidence>
<sequence>MRDALWERLQPRMLHPLCSRAVGNFATAGFFSTAPRARLLAMPIQTLTRLSDLAPERWDALLPDDQPFLRHAFLSTLEDSGSVGGQSGWYPAHRLLLDDQGHLRAAMPAYVKVHSYGEYVFDWSWADACQRAGIGYYPKLLGAVPFSPVGGARLLAVDASAASALLEGVTEALDAEDLSSLHVNFTDAFADAVLRGREHWLERLGCQYHWHNRGYRDFQDFLDAFASRKRKQVRKEREQVAGQGIEFQWREGHELLEADWDFVYACYANTYAVRGQTPYLTRAFFSLLAERMPQAIRVVFAVQGGRPVAMAFSLVDGSTLYGRYWGCLAEFVRLHFETCFYQGIEWAIRAGLSRFDAGAQGEHKLIRGFEPVVTHSWHLLRHPGLRAAVADFLAQERPAILRYAEEARGLLPYRQG</sequence>
<protein>
    <recommendedName>
        <fullName evidence="3">N-acetyltransferase</fullName>
    </recommendedName>
</protein>
<dbReference type="Pfam" id="PF04339">
    <property type="entry name" value="FemAB_like"/>
    <property type="match status" value="1"/>
</dbReference>
<accession>A0A6S5RTW1</accession>
<dbReference type="InterPro" id="IPR007434">
    <property type="entry name" value="FemAB-like"/>
</dbReference>
<dbReference type="InterPro" id="IPR016181">
    <property type="entry name" value="Acyl_CoA_acyltransferase"/>
</dbReference>
<dbReference type="Proteomes" id="UP000515591">
    <property type="component" value="Chromosome"/>
</dbReference>